<dbReference type="InterPro" id="IPR036874">
    <property type="entry name" value="Carbonic_anhydrase_sf"/>
</dbReference>
<keyword evidence="4 6" id="KW-0862">Zinc</keyword>
<gene>
    <name evidence="7" type="ORF">ANBU17_20540</name>
</gene>
<proteinExistence type="inferred from homology"/>
<comment type="caution">
    <text evidence="7">The sequence shown here is derived from an EMBL/GenBank/DDBJ whole genome shotgun (WGS) entry which is preliminary data.</text>
</comment>
<evidence type="ECO:0000256" key="2">
    <source>
        <dbReference type="ARBA" id="ARBA00012925"/>
    </source>
</evidence>
<name>A0A916Q7E2_9FIRM</name>
<evidence type="ECO:0000256" key="3">
    <source>
        <dbReference type="ARBA" id="ARBA00022723"/>
    </source>
</evidence>
<protein>
    <recommendedName>
        <fullName evidence="2">carbonic anhydrase</fullName>
        <ecNumber evidence="2">4.2.1.1</ecNumber>
    </recommendedName>
</protein>
<feature type="binding site" evidence="6">
    <location>
        <position position="36"/>
    </location>
    <ligand>
        <name>Zn(2+)</name>
        <dbReference type="ChEBI" id="CHEBI:29105"/>
    </ligand>
</feature>
<comment type="similarity">
    <text evidence="1">Belongs to the beta-class carbonic anhydrase family.</text>
</comment>
<dbReference type="EC" id="4.2.1.1" evidence="2"/>
<dbReference type="GO" id="GO:0008270">
    <property type="term" value="F:zinc ion binding"/>
    <property type="evidence" value="ECO:0007669"/>
    <property type="project" value="InterPro"/>
</dbReference>
<evidence type="ECO:0000313" key="8">
    <source>
        <dbReference type="Proteomes" id="UP000613208"/>
    </source>
</evidence>
<feature type="binding site" evidence="6">
    <location>
        <position position="38"/>
    </location>
    <ligand>
        <name>Zn(2+)</name>
        <dbReference type="ChEBI" id="CHEBI:29105"/>
    </ligand>
</feature>
<evidence type="ECO:0000256" key="5">
    <source>
        <dbReference type="ARBA" id="ARBA00048348"/>
    </source>
</evidence>
<dbReference type="CDD" id="cd03379">
    <property type="entry name" value="beta_CA_cladeD"/>
    <property type="match status" value="1"/>
</dbReference>
<feature type="binding site" evidence="6">
    <location>
        <position position="94"/>
    </location>
    <ligand>
        <name>Zn(2+)</name>
        <dbReference type="ChEBI" id="CHEBI:29105"/>
    </ligand>
</feature>
<dbReference type="PANTHER" id="PTHR43175">
    <property type="entry name" value="CARBONIC ANHYDRASE"/>
    <property type="match status" value="1"/>
</dbReference>
<dbReference type="AlphaFoldDB" id="A0A916Q7E2"/>
<comment type="catalytic activity">
    <reaction evidence="5">
        <text>hydrogencarbonate + H(+) = CO2 + H2O</text>
        <dbReference type="Rhea" id="RHEA:10748"/>
        <dbReference type="ChEBI" id="CHEBI:15377"/>
        <dbReference type="ChEBI" id="CHEBI:15378"/>
        <dbReference type="ChEBI" id="CHEBI:16526"/>
        <dbReference type="ChEBI" id="CHEBI:17544"/>
        <dbReference type="EC" id="4.2.1.1"/>
    </reaction>
</comment>
<feature type="binding site" evidence="6">
    <location>
        <position position="97"/>
    </location>
    <ligand>
        <name>Zn(2+)</name>
        <dbReference type="ChEBI" id="CHEBI:29105"/>
    </ligand>
</feature>
<organism evidence="7 8">
    <name type="scientific">Anaerostipes butyraticus</name>
    <dbReference type="NCBI Taxonomy" id="645466"/>
    <lineage>
        <taxon>Bacteria</taxon>
        <taxon>Bacillati</taxon>
        <taxon>Bacillota</taxon>
        <taxon>Clostridia</taxon>
        <taxon>Lachnospirales</taxon>
        <taxon>Lachnospiraceae</taxon>
        <taxon>Anaerostipes</taxon>
    </lineage>
</organism>
<comment type="cofactor">
    <cofactor evidence="6">
        <name>Zn(2+)</name>
        <dbReference type="ChEBI" id="CHEBI:29105"/>
    </cofactor>
    <text evidence="6">Binds 1 zinc ion per subunit.</text>
</comment>
<dbReference type="Pfam" id="PF00484">
    <property type="entry name" value="Pro_CA"/>
    <property type="match status" value="1"/>
</dbReference>
<sequence>MIEEILEYNKKFVEEKKYEEYKTSKYPDKKIAIITCMDTRLTQLLPAALGLKNGDVKIIKNAGGVVSHAFGSVVRSVLVGIFELGIEEVMVIGHTDCGVQHINSEMMIEKMKERGIDGDKIDLIRHCGVDFDTWLEGFDCVENSVKDSVDMLRKHPLIPKDVKISGYVMDSVTGELSIVVP</sequence>
<dbReference type="InterPro" id="IPR001765">
    <property type="entry name" value="Carbonic_anhydrase"/>
</dbReference>
<keyword evidence="8" id="KW-1185">Reference proteome</keyword>
<dbReference type="Gene3D" id="3.40.1050.10">
    <property type="entry name" value="Carbonic anhydrase"/>
    <property type="match status" value="1"/>
</dbReference>
<reference evidence="7" key="1">
    <citation type="submission" date="2020-06" db="EMBL/GenBank/DDBJ databases">
        <title>Characterization of fructooligosaccharide metabolism and fructooligosaccharide-degrading enzymes in human commensal butyrate producers.</title>
        <authorList>
            <person name="Tanno H."/>
            <person name="Fujii T."/>
            <person name="Hirano K."/>
            <person name="Maeno S."/>
            <person name="Tonozuka T."/>
            <person name="Sakamoto M."/>
            <person name="Ohkuma M."/>
            <person name="Tochio T."/>
            <person name="Endo A."/>
        </authorList>
    </citation>
    <scope>NUCLEOTIDE SEQUENCE</scope>
    <source>
        <strain evidence="7">JCM 17466</strain>
    </source>
</reference>
<evidence type="ECO:0000256" key="6">
    <source>
        <dbReference type="PIRSR" id="PIRSR601765-1"/>
    </source>
</evidence>
<evidence type="ECO:0000256" key="1">
    <source>
        <dbReference type="ARBA" id="ARBA00006217"/>
    </source>
</evidence>
<dbReference type="SUPFAM" id="SSF53056">
    <property type="entry name" value="beta-carbonic anhydrase, cab"/>
    <property type="match status" value="1"/>
</dbReference>
<dbReference type="Proteomes" id="UP000613208">
    <property type="component" value="Unassembled WGS sequence"/>
</dbReference>
<dbReference type="PANTHER" id="PTHR43175:SF3">
    <property type="entry name" value="CARBON DISULFIDE HYDROLASE"/>
    <property type="match status" value="1"/>
</dbReference>
<dbReference type="GO" id="GO:0004089">
    <property type="term" value="F:carbonate dehydratase activity"/>
    <property type="evidence" value="ECO:0007669"/>
    <property type="project" value="UniProtKB-EC"/>
</dbReference>
<dbReference type="RefSeq" id="WP_201311402.1">
    <property type="nucleotide sequence ID" value="NZ_BLYI01000043.1"/>
</dbReference>
<keyword evidence="3 6" id="KW-0479">Metal-binding</keyword>
<dbReference type="EMBL" id="BLYI01000043">
    <property type="protein sequence ID" value="GFO85707.1"/>
    <property type="molecule type" value="Genomic_DNA"/>
</dbReference>
<evidence type="ECO:0000313" key="7">
    <source>
        <dbReference type="EMBL" id="GFO85707.1"/>
    </source>
</evidence>
<accession>A0A916Q7E2</accession>
<evidence type="ECO:0000256" key="4">
    <source>
        <dbReference type="ARBA" id="ARBA00022833"/>
    </source>
</evidence>
<dbReference type="SMART" id="SM00947">
    <property type="entry name" value="Pro_CA"/>
    <property type="match status" value="1"/>
</dbReference>